<keyword evidence="5" id="KW-1185">Reference proteome</keyword>
<evidence type="ECO:0000256" key="2">
    <source>
        <dbReference type="ARBA" id="ARBA00074555"/>
    </source>
</evidence>
<accession>A0AA92EVK8</accession>
<dbReference type="InterPro" id="IPR036661">
    <property type="entry name" value="Luciferase-like_sf"/>
</dbReference>
<dbReference type="Pfam" id="PF00296">
    <property type="entry name" value="Bac_luciferase"/>
    <property type="match status" value="1"/>
</dbReference>
<evidence type="ECO:0000313" key="4">
    <source>
        <dbReference type="EMBL" id="QGT96025.1"/>
    </source>
</evidence>
<dbReference type="Gene3D" id="3.20.20.30">
    <property type="entry name" value="Luciferase-like domain"/>
    <property type="match status" value="1"/>
</dbReference>
<dbReference type="InterPro" id="IPR019949">
    <property type="entry name" value="CmoO-like"/>
</dbReference>
<protein>
    <recommendedName>
        <fullName evidence="2">Luciferase-like monooxygenase</fullName>
    </recommendedName>
</protein>
<dbReference type="NCBIfam" id="TIGR03558">
    <property type="entry name" value="oxido_grp_1"/>
    <property type="match status" value="1"/>
</dbReference>
<dbReference type="GO" id="GO:0005829">
    <property type="term" value="C:cytosol"/>
    <property type="evidence" value="ECO:0007669"/>
    <property type="project" value="TreeGrafter"/>
</dbReference>
<evidence type="ECO:0000259" key="3">
    <source>
        <dbReference type="Pfam" id="PF00296"/>
    </source>
</evidence>
<feature type="domain" description="Luciferase-like" evidence="3">
    <location>
        <begin position="31"/>
        <end position="307"/>
    </location>
</feature>
<name>A0AA92EVK8_9GAMM</name>
<organism evidence="4 5">
    <name type="scientific">Pseudidiomarina andamanensis</name>
    <dbReference type="NCBI Taxonomy" id="1940690"/>
    <lineage>
        <taxon>Bacteria</taxon>
        <taxon>Pseudomonadati</taxon>
        <taxon>Pseudomonadota</taxon>
        <taxon>Gammaproteobacteria</taxon>
        <taxon>Alteromonadales</taxon>
        <taxon>Idiomarinaceae</taxon>
        <taxon>Pseudidiomarina</taxon>
    </lineage>
</organism>
<dbReference type="GO" id="GO:0016705">
    <property type="term" value="F:oxidoreductase activity, acting on paired donors, with incorporation or reduction of molecular oxygen"/>
    <property type="evidence" value="ECO:0007669"/>
    <property type="project" value="InterPro"/>
</dbReference>
<dbReference type="FunFam" id="3.20.20.30:FF:000002">
    <property type="entry name" value="LLM class flavin-dependent oxidoreductase"/>
    <property type="match status" value="1"/>
</dbReference>
<dbReference type="KEGG" id="panm:D3795_07555"/>
<dbReference type="PANTHER" id="PTHR30137:SF6">
    <property type="entry name" value="LUCIFERASE-LIKE MONOOXYGENASE"/>
    <property type="match status" value="1"/>
</dbReference>
<gene>
    <name evidence="4" type="ORF">D3795_07555</name>
</gene>
<dbReference type="InterPro" id="IPR050766">
    <property type="entry name" value="Bact_Lucif_Oxidored"/>
</dbReference>
<evidence type="ECO:0000313" key="5">
    <source>
        <dbReference type="Proteomes" id="UP000427820"/>
    </source>
</evidence>
<dbReference type="EMBL" id="CP032551">
    <property type="protein sequence ID" value="QGT96025.1"/>
    <property type="molecule type" value="Genomic_DNA"/>
</dbReference>
<dbReference type="SUPFAM" id="SSF51679">
    <property type="entry name" value="Bacterial luciferase-like"/>
    <property type="match status" value="1"/>
</dbReference>
<dbReference type="Proteomes" id="UP000427820">
    <property type="component" value="Chromosome"/>
</dbReference>
<dbReference type="AlphaFoldDB" id="A0AA92EVK8"/>
<proteinExistence type="predicted"/>
<dbReference type="PANTHER" id="PTHR30137">
    <property type="entry name" value="LUCIFERASE-LIKE MONOOXYGENASE"/>
    <property type="match status" value="1"/>
</dbReference>
<sequence length="343" mass="37030">MSHKEVVIGAVVAVLSVLDLAPIIEGSNARESLLNSADLARHVEAWGYHRYWMAEHHNMTGIASAATAVALAYIGSQTKTIRIGAGGIMLPNHAPLIAAEQFGTLAALYPNRIDLGLGRAPGTDGATLRALRRTYDSADAFPADVQELLGYLADPKPNQQIKAVPGSGSNVPVWLLGSSLFGAQLAAQLGLPYAFASHFAPDYLHLAIEAYITNFKPSPYLEKPYIAAALNVFAADTEQAAKRLKSSMQLQFMALRQGNPGPLPAPLDNIEDKVDPMALAAANHALKYSATGTAEQVHQYMRDFKKATGVNELILTCHAYDHKERLRSFDIAKDCRFDEPDKG</sequence>
<evidence type="ECO:0000256" key="1">
    <source>
        <dbReference type="ARBA" id="ARBA00007789"/>
    </source>
</evidence>
<reference evidence="4 5" key="1">
    <citation type="submission" date="2018-09" db="EMBL/GenBank/DDBJ databases">
        <title>Whole genome sequencing of Idiomarina andamanensis W-5T (LMG 29773T= JCM 31645T).</title>
        <authorList>
            <person name="Das S.K."/>
        </authorList>
    </citation>
    <scope>NUCLEOTIDE SEQUENCE [LARGE SCALE GENOMIC DNA]</scope>
    <source>
        <strain evidence="4 5">W-5T</strain>
    </source>
</reference>
<dbReference type="InterPro" id="IPR011251">
    <property type="entry name" value="Luciferase-like_dom"/>
</dbReference>
<comment type="similarity">
    <text evidence="1">To bacterial alkanal monooxygenase alpha and beta chains.</text>
</comment>